<dbReference type="Proteomes" id="UP000807785">
    <property type="component" value="Unassembled WGS sequence"/>
</dbReference>
<dbReference type="AlphaFoldDB" id="A0A9D7HJR2"/>
<evidence type="ECO:0000313" key="2">
    <source>
        <dbReference type="Proteomes" id="UP000807785"/>
    </source>
</evidence>
<gene>
    <name evidence="1" type="ORF">IPH26_04490</name>
</gene>
<evidence type="ECO:0000313" key="1">
    <source>
        <dbReference type="EMBL" id="MBK6972232.1"/>
    </source>
</evidence>
<reference evidence="2" key="1">
    <citation type="journal article" date="2021" name="Nat. Commun.">
        <title>Connecting structure to function with the recovery of over 1000 high-quality metagenome-assembled genomes from activated sludge using long-read sequencing.</title>
        <authorList>
            <person name="Singleton C.M."/>
            <person name="Petriglieri F."/>
            <person name="Kristensen J.M."/>
            <person name="Kirkegaard R.H."/>
            <person name="Michaelsen T.Y."/>
            <person name="Andersen M.H."/>
            <person name="Kondrotaite Z."/>
            <person name="Karst S.M."/>
            <person name="Dueholm M.S."/>
            <person name="Nielsen P.H."/>
            <person name="Albertsen M."/>
        </authorList>
    </citation>
    <scope>NUCLEOTIDE SEQUENCE [LARGE SCALE GENOMIC DNA]</scope>
</reference>
<comment type="caution">
    <text evidence="1">The sequence shown here is derived from an EMBL/GenBank/DDBJ whole genome shotgun (WGS) entry which is preliminary data.</text>
</comment>
<name>A0A9D7HJR2_9PROT</name>
<organism evidence="1 2">
    <name type="scientific">Candidatus Methylophosphatis roskildensis</name>
    <dbReference type="NCBI Taxonomy" id="2899263"/>
    <lineage>
        <taxon>Bacteria</taxon>
        <taxon>Pseudomonadati</taxon>
        <taxon>Pseudomonadota</taxon>
        <taxon>Betaproteobacteria</taxon>
        <taxon>Nitrosomonadales</taxon>
        <taxon>Sterolibacteriaceae</taxon>
        <taxon>Candidatus Methylophosphatis</taxon>
    </lineage>
</organism>
<dbReference type="Gene3D" id="3.40.30.10">
    <property type="entry name" value="Glutaredoxin"/>
    <property type="match status" value="1"/>
</dbReference>
<proteinExistence type="predicted"/>
<dbReference type="EMBL" id="JADJEV010000002">
    <property type="protein sequence ID" value="MBK6972232.1"/>
    <property type="molecule type" value="Genomic_DNA"/>
</dbReference>
<protein>
    <submittedName>
        <fullName evidence="1">Uncharacterized protein</fullName>
    </submittedName>
</protein>
<sequence length="64" mass="7112">MTAPIDFCFDLSSSYGDIASQTIDQLPARFARNLDWHPIVDGKAFRGVDHLSRLEERLAEGGGF</sequence>
<accession>A0A9D7HJR2</accession>